<evidence type="ECO:0000256" key="1">
    <source>
        <dbReference type="SAM" id="Phobius"/>
    </source>
</evidence>
<proteinExistence type="predicted"/>
<feature type="transmembrane region" description="Helical" evidence="1">
    <location>
        <begin position="47"/>
        <end position="67"/>
    </location>
</feature>
<dbReference type="AlphaFoldDB" id="A0A2S7SZC9"/>
<organism evidence="2 3">
    <name type="scientific">Flavipsychrobacter stenotrophus</name>
    <dbReference type="NCBI Taxonomy" id="2077091"/>
    <lineage>
        <taxon>Bacteria</taxon>
        <taxon>Pseudomonadati</taxon>
        <taxon>Bacteroidota</taxon>
        <taxon>Chitinophagia</taxon>
        <taxon>Chitinophagales</taxon>
        <taxon>Chitinophagaceae</taxon>
        <taxon>Flavipsychrobacter</taxon>
    </lineage>
</organism>
<comment type="caution">
    <text evidence="2">The sequence shown here is derived from an EMBL/GenBank/DDBJ whole genome shotgun (WGS) entry which is preliminary data.</text>
</comment>
<dbReference type="RefSeq" id="WP_105037166.1">
    <property type="nucleotide sequence ID" value="NZ_PPSL01000001.1"/>
</dbReference>
<keyword evidence="1" id="KW-0472">Membrane</keyword>
<keyword evidence="3" id="KW-1185">Reference proteome</keyword>
<name>A0A2S7SZC9_9BACT</name>
<gene>
    <name evidence="2" type="ORF">CJD36_000550</name>
</gene>
<keyword evidence="1" id="KW-0812">Transmembrane</keyword>
<keyword evidence="1" id="KW-1133">Transmembrane helix</keyword>
<dbReference type="Proteomes" id="UP000239872">
    <property type="component" value="Unassembled WGS sequence"/>
</dbReference>
<accession>A0A2S7SZC9</accession>
<protein>
    <submittedName>
        <fullName evidence="2">Uncharacterized protein</fullName>
    </submittedName>
</protein>
<dbReference type="EMBL" id="PPSL01000001">
    <property type="protein sequence ID" value="PQJ12282.1"/>
    <property type="molecule type" value="Genomic_DNA"/>
</dbReference>
<sequence>MDQPDKNIWVNEVMDSLAGMQRVPPPHGMYEGVMSRVRTSRNNLRVLLPRVAAAAVLLLAVNIFSVYHATKAKQTTQTGVYQLVDEQISNLSEGSF</sequence>
<reference evidence="2 3" key="1">
    <citation type="submission" date="2018-01" db="EMBL/GenBank/DDBJ databases">
        <title>A novel member of the phylum Bacteroidetes isolated from glacier ice.</title>
        <authorList>
            <person name="Liu Q."/>
            <person name="Xin Y.-H."/>
        </authorList>
    </citation>
    <scope>NUCLEOTIDE SEQUENCE [LARGE SCALE GENOMIC DNA]</scope>
    <source>
        <strain evidence="2 3">RB1R16</strain>
    </source>
</reference>
<evidence type="ECO:0000313" key="3">
    <source>
        <dbReference type="Proteomes" id="UP000239872"/>
    </source>
</evidence>
<evidence type="ECO:0000313" key="2">
    <source>
        <dbReference type="EMBL" id="PQJ12282.1"/>
    </source>
</evidence>